<proteinExistence type="predicted"/>
<sequence>MAKTIYRREKLEQELGHVGAQNFMSRQVERAVNSPRCSKVCRVWHRDGDKRVLDEVIISGQANYQL</sequence>
<reference evidence="2" key="1">
    <citation type="submission" date="2016-09" db="EMBL/GenBank/DDBJ databases">
        <authorList>
            <person name="Liu Y."/>
            <person name="Bai C."/>
            <person name="Tong Y."/>
            <person name="Mi Z."/>
            <person name="An X."/>
            <person name="Huang Y."/>
            <person name="Li P."/>
            <person name="Yuan X."/>
            <person name="Niu W."/>
            <person name="Liu H."/>
        </authorList>
    </citation>
    <scope>NUCLEOTIDE SEQUENCE</scope>
</reference>
<evidence type="ECO:0000313" key="2">
    <source>
        <dbReference type="EMBL" id="ANW46788.1"/>
    </source>
</evidence>
<accession>A0A1B1W290</accession>
<feature type="domain" description="DUF7540" evidence="1">
    <location>
        <begin position="1"/>
        <end position="63"/>
    </location>
</feature>
<dbReference type="Proteomes" id="UP000202982">
    <property type="component" value="Segment"/>
</dbReference>
<evidence type="ECO:0000259" key="1">
    <source>
        <dbReference type="Pfam" id="PF24386"/>
    </source>
</evidence>
<protein>
    <recommendedName>
        <fullName evidence="1">DUF7540 domain-containing protein</fullName>
    </recommendedName>
</protein>
<keyword evidence="3" id="KW-1185">Reference proteome</keyword>
<organism evidence="2 3">
    <name type="scientific">Salmonella phage IME207</name>
    <dbReference type="NCBI Taxonomy" id="1873985"/>
    <lineage>
        <taxon>Viruses</taxon>
        <taxon>Duplodnaviria</taxon>
        <taxon>Heunggongvirae</taxon>
        <taxon>Uroviricota</taxon>
        <taxon>Caudoviricetes</taxon>
        <taxon>Shuimuvirus</taxon>
        <taxon>Shuimuvirus IME207</taxon>
    </lineage>
</organism>
<evidence type="ECO:0000313" key="3">
    <source>
        <dbReference type="Proteomes" id="UP000202982"/>
    </source>
</evidence>
<dbReference type="InterPro" id="IPR055962">
    <property type="entry name" value="DUF7540"/>
</dbReference>
<name>A0A1B1W290_9CAUD</name>
<dbReference type="EMBL" id="KX523699">
    <property type="protein sequence ID" value="ANW46788.1"/>
    <property type="molecule type" value="Genomic_DNA"/>
</dbReference>
<dbReference type="KEGG" id="vg:30308686"/>
<dbReference type="Pfam" id="PF24386">
    <property type="entry name" value="DUF7540"/>
    <property type="match status" value="1"/>
</dbReference>
<dbReference type="RefSeq" id="YP_009322800.1">
    <property type="nucleotide sequence ID" value="NC_031924.1"/>
</dbReference>
<dbReference type="OrthoDB" id="40818at10239"/>
<dbReference type="GeneID" id="30308686"/>